<dbReference type="Pfam" id="PF13350">
    <property type="entry name" value="Y_phosphatase3"/>
    <property type="match status" value="1"/>
</dbReference>
<dbReference type="Proteomes" id="UP000019141">
    <property type="component" value="Unassembled WGS sequence"/>
</dbReference>
<dbReference type="InterPro" id="IPR026893">
    <property type="entry name" value="Tyr/Ser_Pase_IphP-type"/>
</dbReference>
<gene>
    <name evidence="3" type="ORF">ETSY1_30945</name>
</gene>
<evidence type="ECO:0000313" key="3">
    <source>
        <dbReference type="EMBL" id="ETW95363.1"/>
    </source>
</evidence>
<organism evidence="3 4">
    <name type="scientific">Entotheonella factor</name>
    <dbReference type="NCBI Taxonomy" id="1429438"/>
    <lineage>
        <taxon>Bacteria</taxon>
        <taxon>Pseudomonadati</taxon>
        <taxon>Nitrospinota/Tectimicrobiota group</taxon>
        <taxon>Candidatus Tectimicrobiota</taxon>
        <taxon>Candidatus Entotheonellia</taxon>
        <taxon>Candidatus Entotheonellales</taxon>
        <taxon>Candidatus Entotheonellaceae</taxon>
        <taxon>Candidatus Entotheonella</taxon>
    </lineage>
</organism>
<comment type="caution">
    <text evidence="3">The sequence shown here is derived from an EMBL/GenBank/DDBJ whole genome shotgun (WGS) entry which is preliminary data.</text>
</comment>
<evidence type="ECO:0000256" key="1">
    <source>
        <dbReference type="ARBA" id="ARBA00009580"/>
    </source>
</evidence>
<dbReference type="EMBL" id="AZHW01000926">
    <property type="protein sequence ID" value="ETW95363.1"/>
    <property type="molecule type" value="Genomic_DNA"/>
</dbReference>
<dbReference type="HOGENOM" id="CLU_057546_3_2_7"/>
<dbReference type="SUPFAM" id="SSF52799">
    <property type="entry name" value="(Phosphotyrosine protein) phosphatases II"/>
    <property type="match status" value="1"/>
</dbReference>
<dbReference type="PROSITE" id="PS00383">
    <property type="entry name" value="TYR_PHOSPHATASE_1"/>
    <property type="match status" value="1"/>
</dbReference>
<dbReference type="Gene3D" id="3.90.190.10">
    <property type="entry name" value="Protein tyrosine phosphatase superfamily"/>
    <property type="match status" value="1"/>
</dbReference>
<evidence type="ECO:0000313" key="4">
    <source>
        <dbReference type="Proteomes" id="UP000019141"/>
    </source>
</evidence>
<feature type="domain" description="Tyrosine specific protein phosphatases" evidence="2">
    <location>
        <begin position="123"/>
        <end position="153"/>
    </location>
</feature>
<dbReference type="GO" id="GO:0004721">
    <property type="term" value="F:phosphoprotein phosphatase activity"/>
    <property type="evidence" value="ECO:0007669"/>
    <property type="project" value="InterPro"/>
</dbReference>
<comment type="similarity">
    <text evidence="1">Belongs to the protein-tyrosine phosphatase family.</text>
</comment>
<evidence type="ECO:0000259" key="2">
    <source>
        <dbReference type="PROSITE" id="PS50056"/>
    </source>
</evidence>
<name>W4LBB6_ENTF1</name>
<protein>
    <recommendedName>
        <fullName evidence="2">Tyrosine specific protein phosphatases domain-containing protein</fullName>
    </recommendedName>
</protein>
<sequence length="251" mass="28149">MITDYTDRHFPFEGCFNFRDIGGYPTSDGRTICWGRYFRAGRLDRMTQNDLEKVRSLGIATQIDLRKSDEVLDQSRGPLPSMGTSYHHIPVIPDGGSEQLSRLVGDTGISGKRYLGYLEFGSDTWLRMFEFFANAQHQPILIHCTAGKDRTGVSTAFLLSVLGVDRAWIEADYLLTNRDVARQVDFVESSMGLPEGVDRDVMLRATGVPETAMHDFLNGLQARWGGPLAYLRSIGINDDVFDAVREAFLEP</sequence>
<keyword evidence="4" id="KW-1185">Reference proteome</keyword>
<reference evidence="3 4" key="1">
    <citation type="journal article" date="2014" name="Nature">
        <title>An environmental bacterial taxon with a large and distinct metabolic repertoire.</title>
        <authorList>
            <person name="Wilson M.C."/>
            <person name="Mori T."/>
            <person name="Ruckert C."/>
            <person name="Uria A.R."/>
            <person name="Helf M.J."/>
            <person name="Takada K."/>
            <person name="Gernert C."/>
            <person name="Steffens U.A."/>
            <person name="Heycke N."/>
            <person name="Schmitt S."/>
            <person name="Rinke C."/>
            <person name="Helfrich E.J."/>
            <person name="Brachmann A.O."/>
            <person name="Gurgui C."/>
            <person name="Wakimoto T."/>
            <person name="Kracht M."/>
            <person name="Crusemann M."/>
            <person name="Hentschel U."/>
            <person name="Abe I."/>
            <person name="Matsunaga S."/>
            <person name="Kalinowski J."/>
            <person name="Takeyama H."/>
            <person name="Piel J."/>
        </authorList>
    </citation>
    <scope>NUCLEOTIDE SEQUENCE [LARGE SCALE GENOMIC DNA]</scope>
    <source>
        <strain evidence="4">TSY1</strain>
    </source>
</reference>
<dbReference type="PROSITE" id="PS50056">
    <property type="entry name" value="TYR_PHOSPHATASE_2"/>
    <property type="match status" value="1"/>
</dbReference>
<dbReference type="PANTHER" id="PTHR31126">
    <property type="entry name" value="TYROSINE-PROTEIN PHOSPHATASE"/>
    <property type="match status" value="1"/>
</dbReference>
<accession>W4LBB6</accession>
<dbReference type="InterPro" id="IPR029021">
    <property type="entry name" value="Prot-tyrosine_phosphatase-like"/>
</dbReference>
<dbReference type="PANTHER" id="PTHR31126:SF1">
    <property type="entry name" value="TYROSINE SPECIFIC PROTEIN PHOSPHATASES DOMAIN-CONTAINING PROTEIN"/>
    <property type="match status" value="1"/>
</dbReference>
<dbReference type="InterPro" id="IPR000387">
    <property type="entry name" value="Tyr_Pase_dom"/>
</dbReference>
<dbReference type="InterPro" id="IPR016130">
    <property type="entry name" value="Tyr_Pase_AS"/>
</dbReference>
<proteinExistence type="inferred from homology"/>
<dbReference type="AlphaFoldDB" id="W4LBB6"/>